<dbReference type="InterPro" id="IPR036875">
    <property type="entry name" value="Znf_CCHC_sf"/>
</dbReference>
<dbReference type="EMBL" id="JAUUTY010000005">
    <property type="protein sequence ID" value="KAK1627315.1"/>
    <property type="molecule type" value="Genomic_DNA"/>
</dbReference>
<feature type="compositionally biased region" description="Low complexity" evidence="2">
    <location>
        <begin position="101"/>
        <end position="113"/>
    </location>
</feature>
<keyword evidence="1" id="KW-0863">Zinc-finger</keyword>
<proteinExistence type="predicted"/>
<dbReference type="Pfam" id="PF00098">
    <property type="entry name" value="zf-CCHC"/>
    <property type="match status" value="1"/>
</dbReference>
<dbReference type="GO" id="GO:0008270">
    <property type="term" value="F:zinc ion binding"/>
    <property type="evidence" value="ECO:0007669"/>
    <property type="project" value="UniProtKB-KW"/>
</dbReference>
<feature type="domain" description="CCHC-type" evidence="3">
    <location>
        <begin position="123"/>
        <end position="137"/>
    </location>
</feature>
<dbReference type="Gene3D" id="4.10.60.10">
    <property type="entry name" value="Zinc finger, CCHC-type"/>
    <property type="match status" value="1"/>
</dbReference>
<evidence type="ECO:0000313" key="4">
    <source>
        <dbReference type="EMBL" id="KAK1627315.1"/>
    </source>
</evidence>
<dbReference type="GO" id="GO:0003676">
    <property type="term" value="F:nucleic acid binding"/>
    <property type="evidence" value="ECO:0007669"/>
    <property type="project" value="InterPro"/>
</dbReference>
<reference evidence="4" key="1">
    <citation type="submission" date="2023-07" db="EMBL/GenBank/DDBJ databases">
        <title>A chromosome-level genome assembly of Lolium multiflorum.</title>
        <authorList>
            <person name="Chen Y."/>
            <person name="Copetti D."/>
            <person name="Kolliker R."/>
            <person name="Studer B."/>
        </authorList>
    </citation>
    <scope>NUCLEOTIDE SEQUENCE</scope>
    <source>
        <strain evidence="4">02402/16</strain>
        <tissue evidence="4">Leaf</tissue>
    </source>
</reference>
<protein>
    <recommendedName>
        <fullName evidence="3">CCHC-type domain-containing protein</fullName>
    </recommendedName>
</protein>
<feature type="compositionally biased region" description="Basic residues" evidence="2">
    <location>
        <begin position="89"/>
        <end position="98"/>
    </location>
</feature>
<feature type="compositionally biased region" description="Polar residues" evidence="2">
    <location>
        <begin position="45"/>
        <end position="56"/>
    </location>
</feature>
<dbReference type="PROSITE" id="PS50158">
    <property type="entry name" value="ZF_CCHC"/>
    <property type="match status" value="2"/>
</dbReference>
<accession>A0AAD8VX50</accession>
<comment type="caution">
    <text evidence="4">The sequence shown here is derived from an EMBL/GenBank/DDBJ whole genome shotgun (WGS) entry which is preliminary data.</text>
</comment>
<feature type="domain" description="CCHC-type" evidence="3">
    <location>
        <begin position="143"/>
        <end position="158"/>
    </location>
</feature>
<dbReference type="Proteomes" id="UP001231189">
    <property type="component" value="Unassembled WGS sequence"/>
</dbReference>
<evidence type="ECO:0000313" key="5">
    <source>
        <dbReference type="Proteomes" id="UP001231189"/>
    </source>
</evidence>
<sequence>MAGSSSAGSGTGHASDGRGRRWQSVSPGSASSASCGERPIVSGLGLSTASSRSTTPEHPAGDLVVAGVATAARRPVQERLEWQEQGPSRKTKWRRRKAEQRAAAAAAAAGRRSASPESPWWGRCFNCGRPGHKKKDCTFQQLCLRCSEEGHPAADCKRPRSPGEEEDALRRQALAKLARREPERNLLDPATAVWCAAPQGSGTRSPMAREEEPALCVVRRTTGMQDLERRLQFAMVACVVGDRPPVSPAMVKEALVEQLGIPAGGFSVHSFQPEDFLVVFASAEFRNRASSRPEVLHHGFRLLLRQWTRQAQASSVSWRTKVQLAIEGVPPHAWEQEVVQNLLGTSCAIVEVAPETASRANLSVFKASAWTDDLDRIPPARMLAVPEPEGVFSDEGKRLMLKYKVLIHVDTVEEDPDPELLMWPASPISDQGMPSPPGGYGGGAAGRTVRRLPWRSGVQDQRGALTNVSLAGVGDPEVEQDHQGQHVEQENVVAPCDNGLAGKLPEKEPTVQGSEDLVGIFAPVGAGPVTEGASCDKEDGDSAVSCGDSAGIQIPDLEPGAGPTVQTQPSEEGGLASNFEREAAPGELRGPSPLELGSDMQMILAEVPPAAVPMKEAEVVALGRMKVFCARILKTLAPPLLREVQAASVLRPEWQNEPCTACDSNWQATSEGHGGGDCAP</sequence>
<dbReference type="PANTHER" id="PTHR33087">
    <property type="entry name" value="OS07G0539200 PROTEIN"/>
    <property type="match status" value="1"/>
</dbReference>
<organism evidence="4 5">
    <name type="scientific">Lolium multiflorum</name>
    <name type="common">Italian ryegrass</name>
    <name type="synonym">Lolium perenne subsp. multiflorum</name>
    <dbReference type="NCBI Taxonomy" id="4521"/>
    <lineage>
        <taxon>Eukaryota</taxon>
        <taxon>Viridiplantae</taxon>
        <taxon>Streptophyta</taxon>
        <taxon>Embryophyta</taxon>
        <taxon>Tracheophyta</taxon>
        <taxon>Spermatophyta</taxon>
        <taxon>Magnoliopsida</taxon>
        <taxon>Liliopsida</taxon>
        <taxon>Poales</taxon>
        <taxon>Poaceae</taxon>
        <taxon>BOP clade</taxon>
        <taxon>Pooideae</taxon>
        <taxon>Poodae</taxon>
        <taxon>Poeae</taxon>
        <taxon>Poeae Chloroplast Group 2 (Poeae type)</taxon>
        <taxon>Loliodinae</taxon>
        <taxon>Loliinae</taxon>
        <taxon>Lolium</taxon>
    </lineage>
</organism>
<feature type="compositionally biased region" description="Low complexity" evidence="2">
    <location>
        <begin position="24"/>
        <end position="34"/>
    </location>
</feature>
<evidence type="ECO:0000259" key="3">
    <source>
        <dbReference type="PROSITE" id="PS50158"/>
    </source>
</evidence>
<keyword evidence="1" id="KW-0479">Metal-binding</keyword>
<feature type="compositionally biased region" description="Low complexity" evidence="2">
    <location>
        <begin position="1"/>
        <end position="14"/>
    </location>
</feature>
<dbReference type="AlphaFoldDB" id="A0AAD8VX50"/>
<keyword evidence="5" id="KW-1185">Reference proteome</keyword>
<evidence type="ECO:0000256" key="1">
    <source>
        <dbReference type="PROSITE-ProRule" id="PRU00047"/>
    </source>
</evidence>
<dbReference type="SMART" id="SM00343">
    <property type="entry name" value="ZnF_C2HC"/>
    <property type="match status" value="2"/>
</dbReference>
<dbReference type="InterPro" id="IPR053253">
    <property type="entry name" value="Sex_diff_modulator"/>
</dbReference>
<feature type="region of interest" description="Disordered" evidence="2">
    <location>
        <begin position="1"/>
        <end position="116"/>
    </location>
</feature>
<keyword evidence="1" id="KW-0862">Zinc</keyword>
<dbReference type="PANTHER" id="PTHR33087:SF42">
    <property type="entry name" value="DUF4283 DOMAIN-CONTAINING PROTEIN"/>
    <property type="match status" value="1"/>
</dbReference>
<name>A0AAD8VX50_LOLMU</name>
<dbReference type="InterPro" id="IPR001878">
    <property type="entry name" value="Znf_CCHC"/>
</dbReference>
<gene>
    <name evidence="4" type="ORF">QYE76_001630</name>
</gene>
<evidence type="ECO:0000256" key="2">
    <source>
        <dbReference type="SAM" id="MobiDB-lite"/>
    </source>
</evidence>
<dbReference type="SUPFAM" id="SSF57756">
    <property type="entry name" value="Retrovirus zinc finger-like domains"/>
    <property type="match status" value="1"/>
</dbReference>